<dbReference type="FunFam" id="4.10.860.120:FF:000003">
    <property type="entry name" value="DNA-directed RNA polymerase subunit"/>
    <property type="match status" value="1"/>
</dbReference>
<dbReference type="FunFam" id="3.30.1360.140:FF:000001">
    <property type="entry name" value="DNA-directed RNA polymerase subunit"/>
    <property type="match status" value="1"/>
</dbReference>
<evidence type="ECO:0000256" key="2">
    <source>
        <dbReference type="ARBA" id="ARBA00006460"/>
    </source>
</evidence>
<dbReference type="GO" id="GO:0003677">
    <property type="term" value="F:DNA binding"/>
    <property type="evidence" value="ECO:0007669"/>
    <property type="project" value="UniProtKB-KW"/>
</dbReference>
<feature type="region of interest" description="Disordered" evidence="21">
    <location>
        <begin position="1645"/>
        <end position="1671"/>
    </location>
</feature>
<dbReference type="EMBL" id="JASMQC010000048">
    <property type="protein sequence ID" value="KAK1929454.1"/>
    <property type="molecule type" value="Genomic_DNA"/>
</dbReference>
<dbReference type="InterPro" id="IPR007073">
    <property type="entry name" value="RNA_pol_Rpb1_7"/>
</dbReference>
<comment type="function">
    <text evidence="19">DNA-dependent RNA polymerase catalyzes the transcription of DNA into RNA using the four ribonucleoside triphosphates as substrates.</text>
</comment>
<dbReference type="SMART" id="SM00382">
    <property type="entry name" value="AAA"/>
    <property type="match status" value="1"/>
</dbReference>
<dbReference type="InterPro" id="IPR007075">
    <property type="entry name" value="RNA_pol_Rpb1_6"/>
</dbReference>
<evidence type="ECO:0000256" key="13">
    <source>
        <dbReference type="ARBA" id="ARBA00022840"/>
    </source>
</evidence>
<dbReference type="InterPro" id="IPR042102">
    <property type="entry name" value="RNA_pol_Rpb1_3_sf"/>
</dbReference>
<feature type="region of interest" description="Disordered" evidence="21">
    <location>
        <begin position="1094"/>
        <end position="1115"/>
    </location>
</feature>
<dbReference type="InterPro" id="IPR038593">
    <property type="entry name" value="RNA_pol_Rpb1_7_sf"/>
</dbReference>
<dbReference type="FunFam" id="2.40.40.20:FF:000019">
    <property type="entry name" value="DNA-directed RNA polymerase II subunit RPB1"/>
    <property type="match status" value="1"/>
</dbReference>
<keyword evidence="8" id="KW-0235">DNA replication</keyword>
<feature type="coiled-coil region" evidence="20">
    <location>
        <begin position="351"/>
        <end position="418"/>
    </location>
</feature>
<dbReference type="FunFam" id="3.30.1490.180:FF:000001">
    <property type="entry name" value="DNA-directed RNA polymerase subunit"/>
    <property type="match status" value="1"/>
</dbReference>
<name>A0AAD9LBR5_9STRA</name>
<evidence type="ECO:0000256" key="21">
    <source>
        <dbReference type="SAM" id="MobiDB-lite"/>
    </source>
</evidence>
<feature type="region of interest" description="Disordered" evidence="21">
    <location>
        <begin position="586"/>
        <end position="622"/>
    </location>
</feature>
<evidence type="ECO:0000256" key="4">
    <source>
        <dbReference type="ARBA" id="ARBA00022478"/>
    </source>
</evidence>
<evidence type="ECO:0000256" key="5">
    <source>
        <dbReference type="ARBA" id="ARBA00022553"/>
    </source>
</evidence>
<dbReference type="Gene3D" id="3.30.1490.180">
    <property type="entry name" value="RNA polymerase ii"/>
    <property type="match status" value="1"/>
</dbReference>
<dbReference type="InterPro" id="IPR003959">
    <property type="entry name" value="ATPase_AAA_core"/>
</dbReference>
<evidence type="ECO:0000256" key="9">
    <source>
        <dbReference type="ARBA" id="ARBA00022723"/>
    </source>
</evidence>
<keyword evidence="17" id="KW-0539">Nucleus</keyword>
<evidence type="ECO:0000256" key="18">
    <source>
        <dbReference type="ARBA" id="ARBA00048552"/>
    </source>
</evidence>
<dbReference type="GO" id="GO:0016887">
    <property type="term" value="F:ATP hydrolysis activity"/>
    <property type="evidence" value="ECO:0007669"/>
    <property type="project" value="InterPro"/>
</dbReference>
<dbReference type="InterPro" id="IPR007081">
    <property type="entry name" value="RNA_pol_Rpb1_5"/>
</dbReference>
<feature type="compositionally biased region" description="Basic and acidic residues" evidence="21">
    <location>
        <begin position="3787"/>
        <end position="3797"/>
    </location>
</feature>
<evidence type="ECO:0000259" key="22">
    <source>
        <dbReference type="SMART" id="SM00382"/>
    </source>
</evidence>
<feature type="region of interest" description="Disordered" evidence="21">
    <location>
        <begin position="2125"/>
        <end position="2147"/>
    </location>
</feature>
<dbReference type="InterPro" id="IPR038120">
    <property type="entry name" value="Rpb1_funnel_sf"/>
</dbReference>
<comment type="caution">
    <text evidence="24">The sequence shown here is derived from an EMBL/GenBank/DDBJ whole genome shotgun (WGS) entry which is preliminary data.</text>
</comment>
<sequence length="3797" mass="424244">MSRREKQLEAECEELRSELGAMEELVQRYQDELMAARNYVRTSPSNTPDVHRVEEELFENQNLAPRGSAMRISRAELPVLCQANGEESRFSEIKLPSKNWEWVSDWQCDVHAQTDESGWVYAESWEQLRDINELHRSKQTMHARVRQRRWKRERMLVRSTGLPVALNESLTTKSRLVAMRYANEKLTQQLLRAHERIEELEKRDHIYEAHMLKLQQVADELSNELYARSFDLHDPVAVPYMVSKSSEVLNQTEALLGDMLMEQGLARLDTLAVTSEVQRRRSEILAACESELQNTMDEFNDLACTLERRQSPPPESPEQSARRTMTDADIYAYEQEFDEMDEWEAMHAHEMEAAEEEIRALEAFEQRQTGEKQQQQPALATQQPPVSNNAIERAEDGLEKAQSRLDQVLARCATLLGEDGDEDVTMESVERRHENDTHKEKQTAAAKADATTAEFLYSRPPIDVDSLSVVLGEGKRMFLRKKRPNSMHITSSSVRSAASSLVPIKELMESVERMEIEEAAAKKDETMRQKSDPTVKASHALNAVLWLDKYRPQSFLDLLSDERTNREVLAWVKSWDRFVFPKKKRANGTLPVSPAKQKDFGSSGKSPWNSNNASNVNSEDDEDKRPFNKIILICGPPGAGKTTLANIVARHAGYNPIEVNASDDRTASVLRNKIISAMEMQSIWGERKPNCIILDEIDGAMNGSDGKSAIEVIEEMVNAPLQRKQAGGKTAAKNRHPLTRPLICICNDLYASVLRPLRQMAKIFTLDTPYPQRLVSRLKFICRHEGIKASNGALAALCSSTDNDIRYCLNTLQFQTAQSRGAVKSKSAVVTLSTGLVARKDHVHGMFEALDLVFYEARSKSTKEAVPIAEKIDEAVASLGNFPLLINGLDENVPKMIFNDPTMNKICDVFEWLGLADEYENRARSEQQYVFQAYIPFAAIATRAACCTSSRRRVEYPRAQFEAQKRQDRSENILVALTEGAQLQPILRLSTSVLVVDVVPWLVASLSPSIRRINPSVQTKEEKVMIQRLIELMASLGLSFRHKYRPDGSEDYALEPALNELVEFRSSEDGAVYQSMLPLPVRKMIAREVQLEQMRRNDTSSSAMTPSKKVPTVPVDKASEATIEEKAAKAVYVVPDLSEAELAKKDEALRKRNPFAFAHREAKRKRDEEMNTKFKQQRSNDVHAHSLVRYKFNEGYTCGIKTAVYVRAADFNVGDNGVDAGSVFIGPSTSCITNRNSLVNRKRLPVSAVVYLTASLRPPALRGDDGVGLAGKKREFCGSPTNASLVCSSKRSQLTLLLAIIVALVSSCKVNWTATETSGRNFNFGATWMENQKEWRRKGMILTDLDERSELSLPESGKGVIRNDKLLELMGVAVSETSSSAGCSAYSLDDERPAAVAPLQILSPPLHEKQSSGHDFELNLEVIDRVDADEITDEDESVVLEGEEDQQEGYFSRGYVNKMSEALLRRSGTFEPDFQARMKQFLLKNQQKKERIRQSLKVADEPDIDPTPRINERSKSIPRNVSHLMAWNNEKENKLARLRDAETAKQEAVCVGKPSISKRSVSIFSKRRDDVAQCKVEDRLHLLGLIYQYQLEERKRAEERRESSGLQPCLAPHSANAQRWRRFSVHERLYQLSKRSQTAIEEYDRDIRQRNPAARRRGRSSNSRGLVGTAQRLHALDKKYKQKQQLLGDEQKQYFDNLRRGGKKNPAPKSPVRCGCCGGKEDNEGKCGCTIEPRVNQKHAADIYERQLKWKNANEARHTKQKQLQDTLVMTECTFRNPFYQKAWNTLDNKSPDKEIKPTSGDFFERCMLWAEKRDQQVALEKKAFQERQLEECTFKPRVIARTPKYLARKSNRQDDTSFPQIELPRSIDFQDCSMAATPEHQDVTGQDELVTQLYSALDLQVLAGELSPEYNSIGSDDEGAHGFPKYTFTDLGEFAGREQSTRHLTMASTQFSYSSARLRRVKYLQFGVFSPEEIRAMSVTKQTKVNDRIIPDGISRPETYLNGHPVIGGIGDPRMGTCDFRTYSGSGGKVNDCPGHFGHIELARPMYHMGFIKEVLKILRSVCFHCSKVLSDERDHRFRSAMKIKNGKRRLKAVYEICSNKSMCEYGEEADMEKMREDLNIGLQGGLDDKSKPKEGGHGGCGGLQPKYRKQGIKLLVEFPEQMEDVPGSGDRKQNLPAAKVLSIFKNISDEDCFALGLDPRWARPDWLVMTLMPVPPPHVRPSVAIDGMARGEDDLTHNLASIVKANLALLNCVRKGEPSHIIEQFEQLLQFHLATFLNNEQPGLPQAQQRSGKPLKTLRQRLRGKEGRIRGNLMGKRVDFSARTVITADPNIQIDQVGVPRSIAMNLTVPERVTPFNMNYMHQLIANGPLEHPGAKYIIREDGNRIDLRYIKNKSDLALKCGWIVERHLRDDDLVLFNRQPSLHKMSIMSHRVKVFDWSTFRLNLSVTSPYNADFDGDEMNLHVPQSMTARADAQELMMVHKVIITPQSNRPVMGIVQDSLLGAQKFTKRDIFLTKDWVMNLLMWVSNWDGKVPTPAILVPKKGELGKYTPIWTGKQIFSAIVPPINFTGFSSTHKSSEKFSDLSPIDSRVIIQQGELLAGIIDKKIIGSSAGGLVHITMLEKGPDETKRLLSAIQQLVNNWLVGRSFTVGVSDTIADVSTLKTIVDIITQAKVQVHDLVVRGQKGKLETQPGRTMVESFEGLVNIVLNTARDQAGREAQGSLDETNNIKATVTSGSKGSFINISQIIACVGQQNVEGKRIPYGFNHRTLPHYGKDDLGPESRGFVENSYLKGLTPQEFFFHAMGGREGLIDTAVKTAETGYIQRRLVKAMESVMTRYDGTVRNAQGEIIQFLYGEDGMDAVWVEKQRFESHKLNKVQFDKKYVFDPSDEDLGCVPNCPDQLYLEPDIIKDIRTNQRTQQLLREELAQLQKDRVNLRVILASRGQGQESDNAAQIPVNIRRLVENAQQLFSIDMRKPSSLHPSRIIEGVKELCKKIIVVQGDDSLSVEAQENATLFFQILLRSTLASKCVTLEHRLTETAFEWLMGEIESKFTSALVSAGEMAGVVGAQSIGEPATQMTLNTFHYAGVSAKNVTLGVPRLKEIMNIAKDVRTPSLRIFLTPDCAHDADKAKFIQSQLEYTTLADVTANTSIYYDPDPMNTVVEEDQEFVASYYEMPDEDTPIARSPWLLRIELNPKMMADKKLTMGEIAAQVEAEYGQDLSCIFTDDNADRLVLRIRIMSDEEEKLQRSGDTAVGQEDDTFLKRVEHNMLTQMKLRGIEGVKKVYIREGPSTHWFDDVGFKMMNEWMLDTDGTNLLDVMCYPQVDSTRTISNDIVEIIQVLGIEAVRRALLNEIRQVISFDGAYVNYRHLACLCDVMTFRGHLMAITRHGINRDDSGPLVRCSFEETVEILMDAAMFSEGDPLTGVSENVMLGQLAPLGTGIMDLVLDAKKLANAIEYEASEIQQVMQGLDNEWRSPDQGPGTPMATPFASTPGFSASSPFSPGGGSFSPAAGAFSPMASPASPGFMAASPAHSPASPLNPASPAYSPMSPAYSPTSPAYSPTSPAYSPTSPAYSPTSPAYSPTSPAYSPTSPAYSPTSPAYSPTSPAYSPTSPAYSPTSPAYSPTSPAYSPTSPAYSPTSPAYSPTSPAYSPTSPAYSPTSPAYSPTSPAYSPTSPAYSPTSPAYSPTSPAYTPAYSPTSPAYSPTSPAYSPTSPAYSPTSPAYSPTSPAYSPTSPAYSPTSPAYSPTSPAYSPTSPSYSPASPEYNPTEGYNPTASGYSPTDADEKKEDEDSK</sequence>
<feature type="region of interest" description="Disordered" evidence="21">
    <location>
        <begin position="3529"/>
        <end position="3797"/>
    </location>
</feature>
<dbReference type="Pfam" id="PF05001">
    <property type="entry name" value="RNA_pol_Rpb1_R"/>
    <property type="match status" value="16"/>
</dbReference>
<gene>
    <name evidence="24" type="ORF">P3T76_015022</name>
</gene>
<evidence type="ECO:0000256" key="6">
    <source>
        <dbReference type="ARBA" id="ARBA00022679"/>
    </source>
</evidence>
<feature type="compositionally biased region" description="Low complexity" evidence="21">
    <location>
        <begin position="3490"/>
        <end position="3505"/>
    </location>
</feature>
<dbReference type="InterPro" id="IPR045867">
    <property type="entry name" value="DNA-dir_RpoC_beta_prime"/>
</dbReference>
<dbReference type="InterPro" id="IPR047854">
    <property type="entry name" value="RFC_lid"/>
</dbReference>
<dbReference type="InterPro" id="IPR006592">
    <property type="entry name" value="RNA_pol_N"/>
</dbReference>
<dbReference type="CDD" id="cd02733">
    <property type="entry name" value="RNAP_II_RPB1_N"/>
    <property type="match status" value="1"/>
</dbReference>
<dbReference type="FunFam" id="1.10.132.30:FF:000001">
    <property type="entry name" value="DNA-directed RNA polymerase subunit"/>
    <property type="match status" value="1"/>
</dbReference>
<dbReference type="Pfam" id="PF04992">
    <property type="entry name" value="RNA_pol_Rpb1_6"/>
    <property type="match status" value="1"/>
</dbReference>
<dbReference type="EC" id="2.7.7.6" evidence="19"/>
<organism evidence="24 25">
    <name type="scientific">Phytophthora citrophthora</name>
    <dbReference type="NCBI Taxonomy" id="4793"/>
    <lineage>
        <taxon>Eukaryota</taxon>
        <taxon>Sar</taxon>
        <taxon>Stramenopiles</taxon>
        <taxon>Oomycota</taxon>
        <taxon>Peronosporomycetes</taxon>
        <taxon>Peronosporales</taxon>
        <taxon>Peronosporaceae</taxon>
        <taxon>Phytophthora</taxon>
    </lineage>
</organism>
<dbReference type="GO" id="GO:0003899">
    <property type="term" value="F:DNA-directed RNA polymerase activity"/>
    <property type="evidence" value="ECO:0007669"/>
    <property type="project" value="UniProtKB-EC"/>
</dbReference>
<keyword evidence="4 19" id="KW-0240">DNA-directed RNA polymerase</keyword>
<feature type="domain" description="AAA+ ATPase" evidence="22">
    <location>
        <begin position="627"/>
        <end position="774"/>
    </location>
</feature>
<dbReference type="CDD" id="cd02584">
    <property type="entry name" value="RNAP_II_Rpb1_C"/>
    <property type="match status" value="1"/>
</dbReference>
<evidence type="ECO:0000256" key="8">
    <source>
        <dbReference type="ARBA" id="ARBA00022705"/>
    </source>
</evidence>
<keyword evidence="12" id="KW-0862">Zinc</keyword>
<keyword evidence="11" id="KW-0547">Nucleotide-binding</keyword>
<dbReference type="Gene3D" id="3.30.1360.140">
    <property type="match status" value="1"/>
</dbReference>
<dbReference type="PROSITE" id="PS00115">
    <property type="entry name" value="RNA_POL_II_REPEAT"/>
    <property type="match status" value="15"/>
</dbReference>
<dbReference type="SMART" id="SM00663">
    <property type="entry name" value="RPOLA_N"/>
    <property type="match status" value="1"/>
</dbReference>
<keyword evidence="13" id="KW-0067">ATP-binding</keyword>
<evidence type="ECO:0000256" key="17">
    <source>
        <dbReference type="ARBA" id="ARBA00023242"/>
    </source>
</evidence>
<dbReference type="InterPro" id="IPR044893">
    <property type="entry name" value="RNA_pol_Rpb1_clamp_domain"/>
</dbReference>
<evidence type="ECO:0000259" key="23">
    <source>
        <dbReference type="SMART" id="SM00663"/>
    </source>
</evidence>
<dbReference type="PANTHER" id="PTHR19376">
    <property type="entry name" value="DNA-DIRECTED RNA POLYMERASE"/>
    <property type="match status" value="1"/>
</dbReference>
<feature type="compositionally biased region" description="Polar residues" evidence="21">
    <location>
        <begin position="603"/>
        <end position="617"/>
    </location>
</feature>
<evidence type="ECO:0000256" key="7">
    <source>
        <dbReference type="ARBA" id="ARBA00022695"/>
    </source>
</evidence>
<evidence type="ECO:0000256" key="12">
    <source>
        <dbReference type="ARBA" id="ARBA00022833"/>
    </source>
</evidence>
<evidence type="ECO:0000256" key="1">
    <source>
        <dbReference type="ARBA" id="ARBA00004123"/>
    </source>
</evidence>
<dbReference type="Proteomes" id="UP001259832">
    <property type="component" value="Unassembled WGS sequence"/>
</dbReference>
<keyword evidence="14" id="KW-0460">Magnesium</keyword>
<evidence type="ECO:0000256" key="15">
    <source>
        <dbReference type="ARBA" id="ARBA00023125"/>
    </source>
</evidence>
<keyword evidence="25" id="KW-1185">Reference proteome</keyword>
<dbReference type="PANTHER" id="PTHR19376:SF37">
    <property type="entry name" value="DNA-DIRECTED RNA POLYMERASE II SUBUNIT RPB1"/>
    <property type="match status" value="1"/>
</dbReference>
<dbReference type="Gene3D" id="1.10.150.390">
    <property type="match status" value="1"/>
</dbReference>
<evidence type="ECO:0000256" key="19">
    <source>
        <dbReference type="RuleBase" id="RU004279"/>
    </source>
</evidence>
<evidence type="ECO:0000256" key="10">
    <source>
        <dbReference type="ARBA" id="ARBA00022737"/>
    </source>
</evidence>
<dbReference type="Gene3D" id="1.10.132.30">
    <property type="match status" value="1"/>
</dbReference>
<dbReference type="Pfam" id="PF05000">
    <property type="entry name" value="RNA_pol_Rpb1_4"/>
    <property type="match status" value="1"/>
</dbReference>
<evidence type="ECO:0000256" key="14">
    <source>
        <dbReference type="ARBA" id="ARBA00022842"/>
    </source>
</evidence>
<dbReference type="GO" id="GO:0046872">
    <property type="term" value="F:metal ion binding"/>
    <property type="evidence" value="ECO:0007669"/>
    <property type="project" value="UniProtKB-KW"/>
</dbReference>
<comment type="catalytic activity">
    <reaction evidence="18 19">
        <text>RNA(n) + a ribonucleoside 5'-triphosphate = RNA(n+1) + diphosphate</text>
        <dbReference type="Rhea" id="RHEA:21248"/>
        <dbReference type="Rhea" id="RHEA-COMP:14527"/>
        <dbReference type="Rhea" id="RHEA-COMP:17342"/>
        <dbReference type="ChEBI" id="CHEBI:33019"/>
        <dbReference type="ChEBI" id="CHEBI:61557"/>
        <dbReference type="ChEBI" id="CHEBI:140395"/>
        <dbReference type="EC" id="2.7.7.6"/>
    </reaction>
</comment>
<keyword evidence="10" id="KW-0677">Repeat</keyword>
<keyword evidence="16 19" id="KW-0804">Transcription</keyword>
<dbReference type="GO" id="GO:0006260">
    <property type="term" value="P:DNA replication"/>
    <property type="evidence" value="ECO:0007669"/>
    <property type="project" value="UniProtKB-KW"/>
</dbReference>
<evidence type="ECO:0000313" key="25">
    <source>
        <dbReference type="Proteomes" id="UP001259832"/>
    </source>
</evidence>
<feature type="compositionally biased region" description="Low complexity" evidence="21">
    <location>
        <begin position="3529"/>
        <end position="3767"/>
    </location>
</feature>
<dbReference type="Gene3D" id="4.10.860.120">
    <property type="entry name" value="RNA polymerase II, clamp domain"/>
    <property type="match status" value="1"/>
</dbReference>
<dbReference type="InterPro" id="IPR000684">
    <property type="entry name" value="RNA_pol_II_repeat_euk"/>
</dbReference>
<dbReference type="Gene3D" id="3.40.50.300">
    <property type="entry name" value="P-loop containing nucleotide triphosphate hydrolases"/>
    <property type="match status" value="1"/>
</dbReference>
<dbReference type="FunFam" id="1.10.150.390:FF:000001">
    <property type="entry name" value="DNA-directed RNA polymerase subunit"/>
    <property type="match status" value="1"/>
</dbReference>
<dbReference type="GO" id="GO:0005665">
    <property type="term" value="C:RNA polymerase II, core complex"/>
    <property type="evidence" value="ECO:0007669"/>
    <property type="project" value="TreeGrafter"/>
</dbReference>
<dbReference type="Gene3D" id="1.10.274.100">
    <property type="entry name" value="RNA polymerase Rpb1, domain 3"/>
    <property type="match status" value="1"/>
</dbReference>
<dbReference type="InterPro" id="IPR000722">
    <property type="entry name" value="RNA_pol_asu"/>
</dbReference>
<feature type="compositionally biased region" description="Polar residues" evidence="21">
    <location>
        <begin position="3773"/>
        <end position="3783"/>
    </location>
</feature>
<dbReference type="SUPFAM" id="SSF52540">
    <property type="entry name" value="P-loop containing nucleoside triphosphate hydrolases"/>
    <property type="match status" value="1"/>
</dbReference>
<keyword evidence="9" id="KW-0479">Metal-binding</keyword>
<dbReference type="Gene3D" id="1.10.8.60">
    <property type="match status" value="1"/>
</dbReference>
<protein>
    <recommendedName>
        <fullName evidence="19">DNA-directed RNA polymerase subunit</fullName>
        <ecNumber evidence="19">2.7.7.6</ecNumber>
    </recommendedName>
</protein>
<reference evidence="24" key="1">
    <citation type="submission" date="2023-08" db="EMBL/GenBank/DDBJ databases">
        <title>Reference Genome Resource for the Citrus Pathogen Phytophthora citrophthora.</title>
        <authorList>
            <person name="Moller H."/>
            <person name="Coetzee B."/>
            <person name="Rose L.J."/>
            <person name="Van Niekerk J.M."/>
        </authorList>
    </citation>
    <scope>NUCLEOTIDE SEQUENCE</scope>
    <source>
        <strain evidence="24">STE-U-9442</strain>
    </source>
</reference>
<dbReference type="InterPro" id="IPR027417">
    <property type="entry name" value="P-loop_NTPase"/>
</dbReference>
<keyword evidence="5" id="KW-0597">Phosphoprotein</keyword>
<evidence type="ECO:0000256" key="20">
    <source>
        <dbReference type="SAM" id="Coils"/>
    </source>
</evidence>
<dbReference type="Pfam" id="PF00623">
    <property type="entry name" value="RNA_pol_Rpb1_2"/>
    <property type="match status" value="1"/>
</dbReference>
<keyword evidence="7 19" id="KW-0548">Nucleotidyltransferase</keyword>
<dbReference type="InterPro" id="IPR003593">
    <property type="entry name" value="AAA+_ATPase"/>
</dbReference>
<evidence type="ECO:0000313" key="24">
    <source>
        <dbReference type="EMBL" id="KAK1929454.1"/>
    </source>
</evidence>
<dbReference type="FunFam" id="1.10.274.100:FF:000001">
    <property type="entry name" value="DNA-directed RNA polymerase subunit"/>
    <property type="match status" value="1"/>
</dbReference>
<dbReference type="InterPro" id="IPR007066">
    <property type="entry name" value="RNA_pol_Rpb1_3"/>
</dbReference>
<dbReference type="SUPFAM" id="SSF64484">
    <property type="entry name" value="beta and beta-prime subunits of DNA dependent RNA-polymerase"/>
    <property type="match status" value="1"/>
</dbReference>
<dbReference type="Pfam" id="PF04998">
    <property type="entry name" value="RNA_pol_Rpb1_5"/>
    <property type="match status" value="1"/>
</dbReference>
<comment type="subcellular location">
    <subcellularLocation>
        <location evidence="1">Nucleus</location>
    </subcellularLocation>
</comment>
<dbReference type="InterPro" id="IPR007083">
    <property type="entry name" value="RNA_pol_Rpb1_4"/>
</dbReference>
<accession>A0AAD9LBR5</accession>
<comment type="subunit">
    <text evidence="3">Component of the RNA polymerase II (Pol II) complex consisting of 12 subunits.</text>
</comment>
<feature type="region of interest" description="Disordered" evidence="21">
    <location>
        <begin position="3474"/>
        <end position="3505"/>
    </location>
</feature>
<comment type="similarity">
    <text evidence="2 19">Belongs to the RNA polymerase beta' chain family.</text>
</comment>
<dbReference type="Pfam" id="PF04990">
    <property type="entry name" value="RNA_pol_Rpb1_7"/>
    <property type="match status" value="1"/>
</dbReference>
<dbReference type="CDD" id="cd00009">
    <property type="entry name" value="AAA"/>
    <property type="match status" value="1"/>
</dbReference>
<keyword evidence="20" id="KW-0175">Coiled coil</keyword>
<evidence type="ECO:0000256" key="11">
    <source>
        <dbReference type="ARBA" id="ARBA00022741"/>
    </source>
</evidence>
<dbReference type="CDD" id="cd18140">
    <property type="entry name" value="HLD_clamp_RFC"/>
    <property type="match status" value="1"/>
</dbReference>
<dbReference type="Gene3D" id="2.40.40.20">
    <property type="match status" value="1"/>
</dbReference>
<evidence type="ECO:0000256" key="3">
    <source>
        <dbReference type="ARBA" id="ARBA00011730"/>
    </source>
</evidence>
<dbReference type="Gene3D" id="6.10.250.2940">
    <property type="match status" value="1"/>
</dbReference>
<feature type="domain" description="RNA polymerase N-terminal" evidence="23">
    <location>
        <begin position="2207"/>
        <end position="2510"/>
    </location>
</feature>
<dbReference type="Pfam" id="PF04997">
    <property type="entry name" value="RNA_pol_Rpb1_1"/>
    <property type="match status" value="1"/>
</dbReference>
<proteinExistence type="inferred from homology"/>
<dbReference type="InterPro" id="IPR007080">
    <property type="entry name" value="RNA_pol_Rpb1_1"/>
</dbReference>
<feature type="compositionally biased region" description="Basic and acidic residues" evidence="21">
    <location>
        <begin position="2128"/>
        <end position="2138"/>
    </location>
</feature>
<dbReference type="GO" id="GO:0005524">
    <property type="term" value="F:ATP binding"/>
    <property type="evidence" value="ECO:0007669"/>
    <property type="project" value="UniProtKB-KW"/>
</dbReference>
<evidence type="ECO:0000256" key="16">
    <source>
        <dbReference type="ARBA" id="ARBA00023163"/>
    </source>
</evidence>
<dbReference type="Pfam" id="PF00004">
    <property type="entry name" value="AAA"/>
    <property type="match status" value="1"/>
</dbReference>
<dbReference type="Gene3D" id="6.20.50.80">
    <property type="match status" value="1"/>
</dbReference>
<dbReference type="NCBIfam" id="NF006336">
    <property type="entry name" value="PRK08566.1"/>
    <property type="match status" value="1"/>
</dbReference>
<dbReference type="Pfam" id="PF04983">
    <property type="entry name" value="RNA_pol_Rpb1_3"/>
    <property type="match status" value="1"/>
</dbReference>
<keyword evidence="15" id="KW-0238">DNA-binding</keyword>
<keyword evidence="6 19" id="KW-0808">Transferase</keyword>
<feature type="coiled-coil region" evidence="20">
    <location>
        <begin position="5"/>
        <end position="32"/>
    </location>
</feature>
<dbReference type="GO" id="GO:0006366">
    <property type="term" value="P:transcription by RNA polymerase II"/>
    <property type="evidence" value="ECO:0007669"/>
    <property type="project" value="InterPro"/>
</dbReference>